<protein>
    <submittedName>
        <fullName evidence="1">Type VI secretion system tube protein Hcp</fullName>
    </submittedName>
</protein>
<gene>
    <name evidence="1" type="ORF">ACGTRS_17400</name>
</gene>
<comment type="caution">
    <text evidence="1">The sequence shown here is derived from an EMBL/GenBank/DDBJ whole genome shotgun (WGS) entry which is preliminary data.</text>
</comment>
<name>A0ABW7L5S1_9BURK</name>
<dbReference type="Pfam" id="PF05638">
    <property type="entry name" value="T6SS_HCP"/>
    <property type="match status" value="1"/>
</dbReference>
<dbReference type="InterPro" id="IPR036624">
    <property type="entry name" value="Hcp1-lik_sf"/>
</dbReference>
<dbReference type="Gene3D" id="2.30.110.20">
    <property type="entry name" value="Hcp1-like"/>
    <property type="match status" value="1"/>
</dbReference>
<organism evidence="1 2">
    <name type="scientific">Burkholderia semiarida</name>
    <dbReference type="NCBI Taxonomy" id="2843303"/>
    <lineage>
        <taxon>Bacteria</taxon>
        <taxon>Pseudomonadati</taxon>
        <taxon>Pseudomonadota</taxon>
        <taxon>Betaproteobacteria</taxon>
        <taxon>Burkholderiales</taxon>
        <taxon>Burkholderiaceae</taxon>
        <taxon>Burkholderia</taxon>
        <taxon>Burkholderia cepacia complex</taxon>
    </lineage>
</organism>
<evidence type="ECO:0000313" key="1">
    <source>
        <dbReference type="EMBL" id="MFH5252997.1"/>
    </source>
</evidence>
<accession>A0ABW7L5S1</accession>
<dbReference type="EMBL" id="JBIMPM010000019">
    <property type="protein sequence ID" value="MFH5252997.1"/>
    <property type="molecule type" value="Genomic_DNA"/>
</dbReference>
<keyword evidence="2" id="KW-1185">Reference proteome</keyword>
<reference evidence="1 2" key="1">
    <citation type="submission" date="2024-10" db="EMBL/GenBank/DDBJ databases">
        <title>Burkholderia semiarida in Mexico.</title>
        <authorList>
            <person name="Estrada P."/>
        </authorList>
    </citation>
    <scope>NUCLEOTIDE SEQUENCE [LARGE SCALE GENOMIC DNA]</scope>
    <source>
        <strain evidence="1 2">CLM7-1</strain>
    </source>
</reference>
<evidence type="ECO:0000313" key="2">
    <source>
        <dbReference type="Proteomes" id="UP001609186"/>
    </source>
</evidence>
<dbReference type="Proteomes" id="UP001609186">
    <property type="component" value="Unassembled WGS sequence"/>
</dbReference>
<proteinExistence type="predicted"/>
<dbReference type="SUPFAM" id="SSF141452">
    <property type="entry name" value="Hcp1-like"/>
    <property type="match status" value="1"/>
</dbReference>
<dbReference type="RefSeq" id="WP_264162855.1">
    <property type="nucleotide sequence ID" value="NZ_JBIMPM010000019.1"/>
</dbReference>
<dbReference type="InterPro" id="IPR008514">
    <property type="entry name" value="T6SS_Hcp"/>
</dbReference>
<sequence>MAQDIFLKLAGIRGESRDPSHPDEIEVLAWDGYVVQNTDGGGGGTIMAGYDLKTGKAT</sequence>